<keyword evidence="3" id="KW-0997">Cell inner membrane</keyword>
<dbReference type="PROSITE" id="PS50198">
    <property type="entry name" value="PPIC_PPIASE_2"/>
    <property type="match status" value="1"/>
</dbReference>
<evidence type="ECO:0000256" key="1">
    <source>
        <dbReference type="ARBA" id="ARBA00004382"/>
    </source>
</evidence>
<evidence type="ECO:0000256" key="10">
    <source>
        <dbReference type="ARBA" id="ARBA00042775"/>
    </source>
</evidence>
<name>A0A3D3YMJ0_9BACT</name>
<accession>A0A4Y1XR80</accession>
<keyword evidence="2" id="KW-1003">Cell membrane</keyword>
<dbReference type="Pfam" id="PF13145">
    <property type="entry name" value="Rotamase_2"/>
    <property type="match status" value="1"/>
</dbReference>
<evidence type="ECO:0000256" key="5">
    <source>
        <dbReference type="ARBA" id="ARBA00022989"/>
    </source>
</evidence>
<keyword evidence="4" id="KW-0812">Transmembrane</keyword>
<dbReference type="PANTHER" id="PTHR47529">
    <property type="entry name" value="PEPTIDYL-PROLYL CIS-TRANS ISOMERASE D"/>
    <property type="match status" value="1"/>
</dbReference>
<dbReference type="InterPro" id="IPR046357">
    <property type="entry name" value="PPIase_dom_sf"/>
</dbReference>
<protein>
    <recommendedName>
        <fullName evidence="9">Periplasmic chaperone PpiD</fullName>
    </recommendedName>
    <alternativeName>
        <fullName evidence="10">Periplasmic folding chaperone</fullName>
    </alternativeName>
</protein>
<dbReference type="SUPFAM" id="SSF109998">
    <property type="entry name" value="Triger factor/SurA peptide-binding domain-like"/>
    <property type="match status" value="1"/>
</dbReference>
<comment type="subcellular location">
    <subcellularLocation>
        <location evidence="1">Cell inner membrane</location>
        <topology evidence="1">Single-pass type II membrane protein</topology>
        <orientation evidence="1">Periplasmic side</orientation>
    </subcellularLocation>
</comment>
<evidence type="ECO:0000256" key="7">
    <source>
        <dbReference type="ARBA" id="ARBA00023186"/>
    </source>
</evidence>
<comment type="similarity">
    <text evidence="8">Belongs to the PpiD chaperone family.</text>
</comment>
<dbReference type="PANTHER" id="PTHR47529:SF1">
    <property type="entry name" value="PERIPLASMIC CHAPERONE PPID"/>
    <property type="match status" value="1"/>
</dbReference>
<keyword evidence="5" id="KW-1133">Transmembrane helix</keyword>
<dbReference type="InterPro" id="IPR027304">
    <property type="entry name" value="Trigger_fact/SurA_dom_sf"/>
</dbReference>
<dbReference type="Proteomes" id="UP000318946">
    <property type="component" value="Chromosome"/>
</dbReference>
<keyword evidence="7" id="KW-0143">Chaperone</keyword>
<proteinExistence type="inferred from homology"/>
<evidence type="ECO:0000313" key="11">
    <source>
        <dbReference type="EMBL" id="BBL03245.1"/>
    </source>
</evidence>
<dbReference type="OrthoDB" id="9812372at2"/>
<gene>
    <name evidence="11" type="ORF">A5CBH24_05580</name>
</gene>
<evidence type="ECO:0000256" key="8">
    <source>
        <dbReference type="ARBA" id="ARBA00038408"/>
    </source>
</evidence>
<accession>A0A3D3YMJ0</accession>
<dbReference type="GO" id="GO:0003755">
    <property type="term" value="F:peptidyl-prolyl cis-trans isomerase activity"/>
    <property type="evidence" value="ECO:0007669"/>
    <property type="project" value="InterPro"/>
</dbReference>
<dbReference type="RefSeq" id="WP_026075084.1">
    <property type="nucleotide sequence ID" value="NZ_AP019735.1"/>
</dbReference>
<evidence type="ECO:0000256" key="4">
    <source>
        <dbReference type="ARBA" id="ARBA00022692"/>
    </source>
</evidence>
<keyword evidence="6" id="KW-0472">Membrane</keyword>
<dbReference type="STRING" id="1118061.GCA_000311925_02315"/>
<evidence type="ECO:0000256" key="2">
    <source>
        <dbReference type="ARBA" id="ARBA00022475"/>
    </source>
</evidence>
<dbReference type="InterPro" id="IPR052029">
    <property type="entry name" value="PpiD_chaperone"/>
</dbReference>
<dbReference type="Gene3D" id="3.10.50.40">
    <property type="match status" value="1"/>
</dbReference>
<accession>A0A4Y1WRD8</accession>
<dbReference type="EMBL" id="AP019735">
    <property type="protein sequence ID" value="BBL03245.1"/>
    <property type="molecule type" value="Genomic_DNA"/>
</dbReference>
<dbReference type="Pfam" id="PF13623">
    <property type="entry name" value="SurA_N_2"/>
    <property type="match status" value="1"/>
</dbReference>
<dbReference type="GO" id="GO:0005886">
    <property type="term" value="C:plasma membrane"/>
    <property type="evidence" value="ECO:0007669"/>
    <property type="project" value="UniProtKB-SubCell"/>
</dbReference>
<organism evidence="11 12">
    <name type="scientific">Alistipes communis</name>
    <dbReference type="NCBI Taxonomy" id="2585118"/>
    <lineage>
        <taxon>Bacteria</taxon>
        <taxon>Pseudomonadati</taxon>
        <taxon>Bacteroidota</taxon>
        <taxon>Bacteroidia</taxon>
        <taxon>Bacteroidales</taxon>
        <taxon>Rikenellaceae</taxon>
        <taxon>Alistipes</taxon>
    </lineage>
</organism>
<evidence type="ECO:0000256" key="9">
    <source>
        <dbReference type="ARBA" id="ARBA00040743"/>
    </source>
</evidence>
<keyword evidence="12" id="KW-1185">Reference proteome</keyword>
<sequence>MASLNTLRTKFGALLSVIIALALLAFILSLKTDMGFSDNDPKVGVIDGDKIRYSEYLNQYDAIKNRNGGVEASTDQESDQLAAATWQALFADHVLVPGFERMGIEVPEQERLDMVSGKIPSQAFYSAFGDPRTGAYNAAAVSQFLSQAASDARAQQAWNDLNEQARLERAVQKYATLIGKGAYVNKLEIEDGVDAANQVFGGKYVAKRYSSVPDSLVSVSSGEIKSFYNAHKEMFKQSPSRTLSYVVFEVNATDDDMLNLEKEVRAVGEKFDAAEDVKLFVRQDRHGEIADRYVTAAQLGEQAEALVAGKMFGPELKNNVWTMARVVESRMAPDTLGLKMIVLPYTAEKLADSLKTVATSENFADLSRQYSANEELAAAGGEVGVYPFSAFNTVMAEALSDARKGDVVKVMSGDAIQLVNVYRADKPSKHYKVATVSYPVEASAATLRDVHNQASTFAVNAKGSAAAFNEAASKAAVTPRIATLNMGDRSVRGLEGSREVARWAYGADKGDLSEIFKVGKDYVVALLTEIDDDEYASVKKAAPQIQNRLLRDKKYDYIVKNLSDASLAGAAESFGSEVTDFKDVTFGSFYIDGAGVEPALVGAITETTEKGKVSAPVKGISGVYLFEVTAIDPAERQQTAEDEKVRAEAMAEGMMQQRLLPALQEMAEMKDLSGRYF</sequence>
<dbReference type="GeneID" id="78341275"/>
<dbReference type="InterPro" id="IPR000297">
    <property type="entry name" value="PPIase_PpiC"/>
</dbReference>
<dbReference type="AlphaFoldDB" id="A0A3D3YMJ0"/>
<evidence type="ECO:0000256" key="6">
    <source>
        <dbReference type="ARBA" id="ARBA00023136"/>
    </source>
</evidence>
<evidence type="ECO:0000256" key="3">
    <source>
        <dbReference type="ARBA" id="ARBA00022519"/>
    </source>
</evidence>
<dbReference type="SUPFAM" id="SSF54534">
    <property type="entry name" value="FKBP-like"/>
    <property type="match status" value="1"/>
</dbReference>
<dbReference type="KEGG" id="acou:A5CBH24_05580"/>
<reference evidence="12" key="1">
    <citation type="submission" date="2019-06" db="EMBL/GenBank/DDBJ databases">
        <title>Alistipes onderdonkii subsp. vulgaris subsp. nov., Alistipes dispar sp. nov. and Alistipes communis sp. nov., isolated from human faeces, and creation of Alistipes onderdonkii subsp. onderdonkii subsp. nov.</title>
        <authorList>
            <person name="Sakamoto M."/>
            <person name="Ikeyama N."/>
            <person name="Ogata Y."/>
            <person name="Suda W."/>
            <person name="Iino T."/>
            <person name="Hattori M."/>
            <person name="Ohkuma M."/>
        </authorList>
    </citation>
    <scope>NUCLEOTIDE SEQUENCE [LARGE SCALE GENOMIC DNA]</scope>
    <source>
        <strain evidence="12">5CBH24</strain>
    </source>
</reference>
<evidence type="ECO:0000313" key="12">
    <source>
        <dbReference type="Proteomes" id="UP000318946"/>
    </source>
</evidence>